<dbReference type="PANTHER" id="PTHR12215">
    <property type="entry name" value="PHOSPHOPANTETHEINE TRANSFERASE"/>
    <property type="match status" value="1"/>
</dbReference>
<evidence type="ECO:0000313" key="5">
    <source>
        <dbReference type="EMBL" id="ONG59111.1"/>
    </source>
</evidence>
<dbReference type="InterPro" id="IPR050559">
    <property type="entry name" value="P-Pant_transferase_sf"/>
</dbReference>
<gene>
    <name evidence="5" type="ORF">BKE38_00070</name>
</gene>
<dbReference type="Pfam" id="PF01648">
    <property type="entry name" value="ACPS"/>
    <property type="match status" value="1"/>
</dbReference>
<feature type="domain" description="4'-phosphopantetheinyl transferase N-terminal" evidence="4">
    <location>
        <begin position="23"/>
        <end position="103"/>
    </location>
</feature>
<dbReference type="SUPFAM" id="SSF56214">
    <property type="entry name" value="4'-phosphopantetheinyl transferase"/>
    <property type="match status" value="2"/>
</dbReference>
<dbReference type="AlphaFoldDB" id="A0A1V2HAL2"/>
<accession>A0A1V2HAL2</accession>
<comment type="caution">
    <text evidence="5">The sequence shown here is derived from an EMBL/GenBank/DDBJ whole genome shotgun (WGS) entry which is preliminary data.</text>
</comment>
<dbReference type="Proteomes" id="UP000188879">
    <property type="component" value="Unassembled WGS sequence"/>
</dbReference>
<evidence type="ECO:0000256" key="1">
    <source>
        <dbReference type="ARBA" id="ARBA00010990"/>
    </source>
</evidence>
<dbReference type="GO" id="GO:0005829">
    <property type="term" value="C:cytosol"/>
    <property type="evidence" value="ECO:0007669"/>
    <property type="project" value="TreeGrafter"/>
</dbReference>
<evidence type="ECO:0000259" key="3">
    <source>
        <dbReference type="Pfam" id="PF01648"/>
    </source>
</evidence>
<dbReference type="GO" id="GO:0008897">
    <property type="term" value="F:holo-[acyl-carrier-protein] synthase activity"/>
    <property type="evidence" value="ECO:0007669"/>
    <property type="project" value="InterPro"/>
</dbReference>
<proteinExistence type="inferred from homology"/>
<comment type="similarity">
    <text evidence="1">Belongs to the P-Pant transferase superfamily. Gsp/Sfp/HetI/AcpT family.</text>
</comment>
<dbReference type="Pfam" id="PF22624">
    <property type="entry name" value="AASDHPPT_N"/>
    <property type="match status" value="1"/>
</dbReference>
<dbReference type="InterPro" id="IPR055066">
    <property type="entry name" value="AASDHPPT_N"/>
</dbReference>
<evidence type="ECO:0000313" key="6">
    <source>
        <dbReference type="Proteomes" id="UP000188879"/>
    </source>
</evidence>
<name>A0A1V2HAL2_9PROT</name>
<keyword evidence="6" id="KW-1185">Reference proteome</keyword>
<dbReference type="Gene3D" id="3.90.470.20">
    <property type="entry name" value="4'-phosphopantetheinyl transferase domain"/>
    <property type="match status" value="2"/>
</dbReference>
<feature type="domain" description="4'-phosphopantetheinyl transferase" evidence="3">
    <location>
        <begin position="110"/>
        <end position="186"/>
    </location>
</feature>
<organism evidence="5 6">
    <name type="scientific">Teichococcus deserti</name>
    <dbReference type="NCBI Taxonomy" id="1817963"/>
    <lineage>
        <taxon>Bacteria</taxon>
        <taxon>Pseudomonadati</taxon>
        <taxon>Pseudomonadota</taxon>
        <taxon>Alphaproteobacteria</taxon>
        <taxon>Acetobacterales</taxon>
        <taxon>Roseomonadaceae</taxon>
        <taxon>Roseomonas</taxon>
    </lineage>
</organism>
<dbReference type="GO" id="GO:0000287">
    <property type="term" value="F:magnesium ion binding"/>
    <property type="evidence" value="ECO:0007669"/>
    <property type="project" value="InterPro"/>
</dbReference>
<dbReference type="InterPro" id="IPR008278">
    <property type="entry name" value="4-PPantetheinyl_Trfase_dom"/>
</dbReference>
<keyword evidence="2" id="KW-0808">Transferase</keyword>
<sequence length="218" mass="23857">MLSRGEVRLGWLRPDTADAATLARWQALLSPEEQARAARFHFEADRRAYVAAHALKRQMLSDHGGRPPQDWCFATGAAGKPEVEGHPWLRFSLSHCRSLVACAVAATDDVGLDVEALSRPALTPGLADRFFAPEEAAMLRTLPAAEQPSAFLQIWTLKESFVKATGHGIGLGLERFAFALGPPRLLFAPPETGAVAAWRVAQWQPLPGHWLALALRRL</sequence>
<protein>
    <submittedName>
        <fullName evidence="5">Uncharacterized protein</fullName>
    </submittedName>
</protein>
<dbReference type="OrthoDB" id="9808281at2"/>
<dbReference type="GO" id="GO:0019878">
    <property type="term" value="P:lysine biosynthetic process via aminoadipic acid"/>
    <property type="evidence" value="ECO:0007669"/>
    <property type="project" value="TreeGrafter"/>
</dbReference>
<dbReference type="RefSeq" id="WP_076955339.1">
    <property type="nucleotide sequence ID" value="NZ_MLCO01000001.1"/>
</dbReference>
<dbReference type="InterPro" id="IPR037143">
    <property type="entry name" value="4-PPantetheinyl_Trfase_dom_sf"/>
</dbReference>
<evidence type="ECO:0000259" key="4">
    <source>
        <dbReference type="Pfam" id="PF22624"/>
    </source>
</evidence>
<reference evidence="5 6" key="1">
    <citation type="submission" date="2016-10" db="EMBL/GenBank/DDBJ databases">
        <title>Draft Genome sequence of Roseomonas sp. strain M3.</title>
        <authorList>
            <person name="Subhash Y."/>
            <person name="Lee S."/>
        </authorList>
    </citation>
    <scope>NUCLEOTIDE SEQUENCE [LARGE SCALE GENOMIC DNA]</scope>
    <source>
        <strain evidence="5 6">M3</strain>
    </source>
</reference>
<dbReference type="EMBL" id="MLCO01000001">
    <property type="protein sequence ID" value="ONG59111.1"/>
    <property type="molecule type" value="Genomic_DNA"/>
</dbReference>
<evidence type="ECO:0000256" key="2">
    <source>
        <dbReference type="ARBA" id="ARBA00022679"/>
    </source>
</evidence>
<dbReference type="PANTHER" id="PTHR12215:SF10">
    <property type="entry name" value="L-AMINOADIPATE-SEMIALDEHYDE DEHYDROGENASE-PHOSPHOPANTETHEINYL TRANSFERASE"/>
    <property type="match status" value="1"/>
</dbReference>